<protein>
    <submittedName>
        <fullName evidence="1">Uncharacterized protein</fullName>
    </submittedName>
</protein>
<dbReference type="InterPro" id="IPR036961">
    <property type="entry name" value="Kinesin_motor_dom_sf"/>
</dbReference>
<sequence length="385" mass="44021">MISVDYDDKTQVTDGFLSELPHNKFLIFKGCGELTRSFMEPSPNQGLLLDSLVVAREVDSGAAQVFDGRFVRKCKNPVADKLIFELVESDDPYGFRLLIMAKDLQDDGREAISIQALDQRTEIQLGLAIENQKAILSVKKRLTCELLIYCSQTYPCLYGSALSHGYGKKYSWFIKWKFVEAKVTAYYLTSLVNFFDVCKYFDNQGVLCLVVNCLWLYILFDGDSFFLSRIVVVDDLYRFKLLLMMKCNKVRDASSSKVEVQMRLLDKEEDVKSRVYTEKLTKKYVSSMKNVTQWLVKEWSNGRIGAASIIPESLCSHGVFTCIVECWCKGVTNGDLPTKEFMEEELLPLFFTASWEYDHKVVLLVAPGDEDAIRCKVVSKIYLLE</sequence>
<name>A0ABR2BIH1_9ROSI</name>
<keyword evidence="2" id="KW-1185">Reference proteome</keyword>
<accession>A0ABR2BIH1</accession>
<dbReference type="PANTHER" id="PTHR23032:SF2">
    <property type="entry name" value="ENDOSOMAL TARGETING BRO1-LIKE DOMAIN-CONTAINING PROTEIN"/>
    <property type="match status" value="1"/>
</dbReference>
<dbReference type="Gene3D" id="3.40.850.10">
    <property type="entry name" value="Kinesin motor domain"/>
    <property type="match status" value="1"/>
</dbReference>
<dbReference type="InterPro" id="IPR038898">
    <property type="entry name" value="BROX"/>
</dbReference>
<dbReference type="Proteomes" id="UP001472677">
    <property type="component" value="Unassembled WGS sequence"/>
</dbReference>
<proteinExistence type="predicted"/>
<comment type="caution">
    <text evidence="1">The sequence shown here is derived from an EMBL/GenBank/DDBJ whole genome shotgun (WGS) entry which is preliminary data.</text>
</comment>
<evidence type="ECO:0000313" key="1">
    <source>
        <dbReference type="EMBL" id="KAK8506955.1"/>
    </source>
</evidence>
<dbReference type="EMBL" id="JBBPBM010000111">
    <property type="protein sequence ID" value="KAK8506955.1"/>
    <property type="molecule type" value="Genomic_DNA"/>
</dbReference>
<organism evidence="1 2">
    <name type="scientific">Hibiscus sabdariffa</name>
    <name type="common">roselle</name>
    <dbReference type="NCBI Taxonomy" id="183260"/>
    <lineage>
        <taxon>Eukaryota</taxon>
        <taxon>Viridiplantae</taxon>
        <taxon>Streptophyta</taxon>
        <taxon>Embryophyta</taxon>
        <taxon>Tracheophyta</taxon>
        <taxon>Spermatophyta</taxon>
        <taxon>Magnoliopsida</taxon>
        <taxon>eudicotyledons</taxon>
        <taxon>Gunneridae</taxon>
        <taxon>Pentapetalae</taxon>
        <taxon>rosids</taxon>
        <taxon>malvids</taxon>
        <taxon>Malvales</taxon>
        <taxon>Malvaceae</taxon>
        <taxon>Malvoideae</taxon>
        <taxon>Hibiscus</taxon>
    </lineage>
</organism>
<reference evidence="1 2" key="1">
    <citation type="journal article" date="2024" name="G3 (Bethesda)">
        <title>Genome assembly of Hibiscus sabdariffa L. provides insights into metabolisms of medicinal natural products.</title>
        <authorList>
            <person name="Kim T."/>
        </authorList>
    </citation>
    <scope>NUCLEOTIDE SEQUENCE [LARGE SCALE GENOMIC DNA]</scope>
    <source>
        <strain evidence="1">TK-2024</strain>
        <tissue evidence="1">Old leaves</tissue>
    </source>
</reference>
<evidence type="ECO:0000313" key="2">
    <source>
        <dbReference type="Proteomes" id="UP001472677"/>
    </source>
</evidence>
<gene>
    <name evidence="1" type="ORF">V6N12_009266</name>
</gene>
<dbReference type="PANTHER" id="PTHR23032">
    <property type="entry name" value="BRO1 DOMAIN-CONTAINING PROTEIN BROX"/>
    <property type="match status" value="1"/>
</dbReference>